<feature type="region of interest" description="Disordered" evidence="1">
    <location>
        <begin position="22"/>
        <end position="42"/>
    </location>
</feature>
<feature type="region of interest" description="Disordered" evidence="1">
    <location>
        <begin position="167"/>
        <end position="234"/>
    </location>
</feature>
<keyword evidence="4" id="KW-1185">Reference proteome</keyword>
<dbReference type="OrthoDB" id="9766672at2"/>
<name>A0A318TXX7_9RHOB</name>
<keyword evidence="3" id="KW-0132">Cell division</keyword>
<dbReference type="Pfam" id="PF05036">
    <property type="entry name" value="SPOR"/>
    <property type="match status" value="1"/>
</dbReference>
<feature type="compositionally biased region" description="Low complexity" evidence="1">
    <location>
        <begin position="198"/>
        <end position="219"/>
    </location>
</feature>
<evidence type="ECO:0000313" key="4">
    <source>
        <dbReference type="Proteomes" id="UP000247727"/>
    </source>
</evidence>
<dbReference type="InterPro" id="IPR007730">
    <property type="entry name" value="SPOR-like_dom"/>
</dbReference>
<gene>
    <name evidence="3" type="ORF">C8J30_108140</name>
</gene>
<reference evidence="3 4" key="1">
    <citation type="submission" date="2018-06" db="EMBL/GenBank/DDBJ databases">
        <title>Genomic Encyclopedia of Type Strains, Phase III (KMG-III): the genomes of soil and plant-associated and newly described type strains.</title>
        <authorList>
            <person name="Whitman W."/>
        </authorList>
    </citation>
    <scope>NUCLEOTIDE SEQUENCE [LARGE SCALE GENOMIC DNA]</scope>
    <source>
        <strain evidence="3 4">JA737</strain>
    </source>
</reference>
<feature type="compositionally biased region" description="Low complexity" evidence="1">
    <location>
        <begin position="148"/>
        <end position="162"/>
    </location>
</feature>
<protein>
    <submittedName>
        <fullName evidence="3">Cell division septation protein DedD</fullName>
    </submittedName>
</protein>
<feature type="region of interest" description="Disordered" evidence="1">
    <location>
        <begin position="143"/>
        <end position="162"/>
    </location>
</feature>
<organism evidence="3 4">
    <name type="scientific">Rhodobacter viridis</name>
    <dbReference type="NCBI Taxonomy" id="1054202"/>
    <lineage>
        <taxon>Bacteria</taxon>
        <taxon>Pseudomonadati</taxon>
        <taxon>Pseudomonadota</taxon>
        <taxon>Alphaproteobacteria</taxon>
        <taxon>Rhodobacterales</taxon>
        <taxon>Rhodobacter group</taxon>
        <taxon>Rhodobacter</taxon>
    </lineage>
</organism>
<dbReference type="PROSITE" id="PS51257">
    <property type="entry name" value="PROKAR_LIPOPROTEIN"/>
    <property type="match status" value="1"/>
</dbReference>
<keyword evidence="3" id="KW-0131">Cell cycle</keyword>
<evidence type="ECO:0000259" key="2">
    <source>
        <dbReference type="PROSITE" id="PS51724"/>
    </source>
</evidence>
<dbReference type="PROSITE" id="PS51724">
    <property type="entry name" value="SPOR"/>
    <property type="match status" value="1"/>
</dbReference>
<dbReference type="GO" id="GO:0051301">
    <property type="term" value="P:cell division"/>
    <property type="evidence" value="ECO:0007669"/>
    <property type="project" value="UniProtKB-KW"/>
</dbReference>
<dbReference type="GO" id="GO:0042834">
    <property type="term" value="F:peptidoglycan binding"/>
    <property type="evidence" value="ECO:0007669"/>
    <property type="project" value="InterPro"/>
</dbReference>
<dbReference type="Proteomes" id="UP000247727">
    <property type="component" value="Unassembled WGS sequence"/>
</dbReference>
<feature type="domain" description="SPOR" evidence="2">
    <location>
        <begin position="233"/>
        <end position="312"/>
    </location>
</feature>
<dbReference type="AlphaFoldDB" id="A0A318TXX7"/>
<evidence type="ECO:0000313" key="3">
    <source>
        <dbReference type="EMBL" id="PYF09563.1"/>
    </source>
</evidence>
<sequence length="312" mass="31353">MNGSMRWILALSTALTVGGCQMTGNGADPTDAPKEGATAPASTSARIVERDVEAPEVFSANDEGLWDGRPSLGGVWVAHPTVKDPERVIIRNPANGKFVIGALFRRERENPGPKLQVSSDAAAALDMLAGAPTKLSVVALRREEQPDPDAAPAPGAKGALPPAEDIAATPLAAPPGKPGKPGEKPAPGKPGAPPPKGGKPAADIAATAGAAIAAADAKPGQPPKPPAGAAAKPAAGAKGFVQIGIFSQEANAKRAVDQLKKAGVPSTIRTESAKGKTFWRVVAGPAGSAGDKTALLAKIKGLGYPDAYAVSR</sequence>
<feature type="compositionally biased region" description="Pro residues" evidence="1">
    <location>
        <begin position="187"/>
        <end position="197"/>
    </location>
</feature>
<dbReference type="Gene3D" id="3.30.70.1070">
    <property type="entry name" value="Sporulation related repeat"/>
    <property type="match status" value="1"/>
</dbReference>
<comment type="caution">
    <text evidence="3">The sequence shown here is derived from an EMBL/GenBank/DDBJ whole genome shotgun (WGS) entry which is preliminary data.</text>
</comment>
<evidence type="ECO:0000256" key="1">
    <source>
        <dbReference type="SAM" id="MobiDB-lite"/>
    </source>
</evidence>
<dbReference type="InterPro" id="IPR036680">
    <property type="entry name" value="SPOR-like_sf"/>
</dbReference>
<accession>A0A318TXX7</accession>
<proteinExistence type="predicted"/>
<dbReference type="SUPFAM" id="SSF110997">
    <property type="entry name" value="Sporulation related repeat"/>
    <property type="match status" value="1"/>
</dbReference>
<dbReference type="EMBL" id="QJTK01000008">
    <property type="protein sequence ID" value="PYF09563.1"/>
    <property type="molecule type" value="Genomic_DNA"/>
</dbReference>